<dbReference type="AlphaFoldDB" id="A0A395VFK0"/>
<dbReference type="RefSeq" id="WP_118096789.1">
    <property type="nucleotide sequence ID" value="NZ_CATVZQ010000036.1"/>
</dbReference>
<sequence length="187" mass="21121">MNIVFWGETHRSGTTANYTAMAGILPHLCPDRKIVCGSLQRERCEDSALFLWDAGVCSPAGQKKLLLTADLVVVNFEPQDYDGMEQFFLRHMYLEKRMVYLYANCIGTPEPDVLNRVYRVDEGQIGIVRYNAAYDCALKRGLGSSFIAEEYGSARSGRNQEFIDGLVKAADRILREVCKIDKTGHVW</sequence>
<proteinExistence type="predicted"/>
<gene>
    <name evidence="1" type="ORF">DWX93_04630</name>
</gene>
<name>A0A395VFK0_9FIRM</name>
<dbReference type="EMBL" id="QRVL01000001">
    <property type="protein sequence ID" value="RGS42596.1"/>
    <property type="molecule type" value="Genomic_DNA"/>
</dbReference>
<accession>A0A395VFK0</accession>
<dbReference type="Proteomes" id="UP000266172">
    <property type="component" value="Unassembled WGS sequence"/>
</dbReference>
<protein>
    <submittedName>
        <fullName evidence="1">Uncharacterized protein</fullName>
    </submittedName>
</protein>
<evidence type="ECO:0000313" key="2">
    <source>
        <dbReference type="Proteomes" id="UP000266172"/>
    </source>
</evidence>
<evidence type="ECO:0000313" key="1">
    <source>
        <dbReference type="EMBL" id="RGS42596.1"/>
    </source>
</evidence>
<reference evidence="1 2" key="1">
    <citation type="submission" date="2018-08" db="EMBL/GenBank/DDBJ databases">
        <title>A genome reference for cultivated species of the human gut microbiota.</title>
        <authorList>
            <person name="Zou Y."/>
            <person name="Xue W."/>
            <person name="Luo G."/>
        </authorList>
    </citation>
    <scope>NUCLEOTIDE SEQUENCE [LARGE SCALE GENOMIC DNA]</scope>
    <source>
        <strain evidence="1 2">AF22-12AC</strain>
    </source>
</reference>
<organism evidence="1 2">
    <name type="scientific">Roseburia hominis</name>
    <dbReference type="NCBI Taxonomy" id="301301"/>
    <lineage>
        <taxon>Bacteria</taxon>
        <taxon>Bacillati</taxon>
        <taxon>Bacillota</taxon>
        <taxon>Clostridia</taxon>
        <taxon>Lachnospirales</taxon>
        <taxon>Lachnospiraceae</taxon>
        <taxon>Roseburia</taxon>
    </lineage>
</organism>
<comment type="caution">
    <text evidence="1">The sequence shown here is derived from an EMBL/GenBank/DDBJ whole genome shotgun (WGS) entry which is preliminary data.</text>
</comment>